<reference evidence="2" key="2">
    <citation type="submission" date="2014-02" db="EMBL/GenBank/DDBJ databases">
        <title>Complete DNA sequence of /Kuraishia capsulata/ illustrates novel genomic features among budding yeasts (/Saccharomycotina/).</title>
        <authorList>
            <person name="Morales L."/>
            <person name="Noel B."/>
            <person name="Porcel B."/>
            <person name="Marcet-Houben M."/>
            <person name="Hullo M-F."/>
            <person name="Sacerdot C."/>
            <person name="Tekaia F."/>
            <person name="Leh-Louis V."/>
            <person name="Despons L."/>
            <person name="Khanna V."/>
            <person name="Aury J-M."/>
            <person name="Barbe V."/>
            <person name="Couloux A."/>
            <person name="Labadie K."/>
            <person name="Pelletier E."/>
            <person name="Souciet J-L."/>
            <person name="Boekhout T."/>
            <person name="Gabaldon T."/>
            <person name="Wincker P."/>
            <person name="Dujon B."/>
        </authorList>
    </citation>
    <scope>NUCLEOTIDE SEQUENCE</scope>
    <source>
        <strain evidence="2">CBS 1993</strain>
    </source>
</reference>
<proteinExistence type="predicted"/>
<sequence length="123" mass="14138">MLSLFKERSGISFMRKLRQKIPEECPKVVSQMSPRHRDSNDFDLSASVNEESDSCCAYHEIRHQRMANPDTNKNTETEMEQPNNLSNQPNSNPLVPELFPAIDDSQFATRCPNYISITPSRSY</sequence>
<protein>
    <submittedName>
        <fullName evidence="2">Uncharacterized protein</fullName>
    </submittedName>
</protein>
<dbReference type="GeneID" id="34520205"/>
<dbReference type="AlphaFoldDB" id="W6MW24"/>
<keyword evidence="3" id="KW-1185">Reference proteome</keyword>
<accession>W6MW24</accession>
<dbReference type="Proteomes" id="UP000019384">
    <property type="component" value="Unassembled WGS sequence"/>
</dbReference>
<feature type="region of interest" description="Disordered" evidence="1">
    <location>
        <begin position="64"/>
        <end position="99"/>
    </location>
</feature>
<evidence type="ECO:0000313" key="2">
    <source>
        <dbReference type="EMBL" id="CDK26820.1"/>
    </source>
</evidence>
<name>W6MW24_9ASCO</name>
<dbReference type="EMBL" id="HG793127">
    <property type="protein sequence ID" value="CDK26820.1"/>
    <property type="molecule type" value="Genomic_DNA"/>
</dbReference>
<evidence type="ECO:0000313" key="3">
    <source>
        <dbReference type="Proteomes" id="UP000019384"/>
    </source>
</evidence>
<reference evidence="2" key="1">
    <citation type="submission" date="2013-12" db="EMBL/GenBank/DDBJ databases">
        <authorList>
            <person name="Genoscope - CEA"/>
        </authorList>
    </citation>
    <scope>NUCLEOTIDE SEQUENCE</scope>
    <source>
        <strain evidence="2">CBS 1993</strain>
    </source>
</reference>
<dbReference type="RefSeq" id="XP_022458817.1">
    <property type="nucleotide sequence ID" value="XM_022603076.1"/>
</dbReference>
<organism evidence="2 3">
    <name type="scientific">Kuraishia capsulata CBS 1993</name>
    <dbReference type="NCBI Taxonomy" id="1382522"/>
    <lineage>
        <taxon>Eukaryota</taxon>
        <taxon>Fungi</taxon>
        <taxon>Dikarya</taxon>
        <taxon>Ascomycota</taxon>
        <taxon>Saccharomycotina</taxon>
        <taxon>Pichiomycetes</taxon>
        <taxon>Pichiales</taxon>
        <taxon>Pichiaceae</taxon>
        <taxon>Kuraishia</taxon>
    </lineage>
</organism>
<gene>
    <name evidence="2" type="ORF">KUCA_T00002794001</name>
</gene>
<evidence type="ECO:0000256" key="1">
    <source>
        <dbReference type="SAM" id="MobiDB-lite"/>
    </source>
</evidence>
<dbReference type="HOGENOM" id="CLU_2015616_0_0_1"/>
<feature type="compositionally biased region" description="Low complexity" evidence="1">
    <location>
        <begin position="81"/>
        <end position="94"/>
    </location>
</feature>